<feature type="region of interest" description="Disordered" evidence="1">
    <location>
        <begin position="42"/>
        <end position="79"/>
    </location>
</feature>
<feature type="compositionally biased region" description="Pro residues" evidence="1">
    <location>
        <begin position="42"/>
        <end position="51"/>
    </location>
</feature>
<protein>
    <submittedName>
        <fullName evidence="2">Uncharacterized protein</fullName>
    </submittedName>
</protein>
<feature type="compositionally biased region" description="Polar residues" evidence="1">
    <location>
        <begin position="108"/>
        <end position="151"/>
    </location>
</feature>
<feature type="region of interest" description="Disordered" evidence="1">
    <location>
        <begin position="91"/>
        <end position="151"/>
    </location>
</feature>
<feature type="compositionally biased region" description="Polar residues" evidence="1">
    <location>
        <begin position="54"/>
        <end position="64"/>
    </location>
</feature>
<reference evidence="2 3" key="1">
    <citation type="submission" date="2019-04" db="EMBL/GenBank/DDBJ databases">
        <title>An improved genome assembly and genetic linkage map for asparagus bean, Vigna unguiculata ssp. sesquipedialis.</title>
        <authorList>
            <person name="Xia Q."/>
            <person name="Zhang R."/>
            <person name="Dong Y."/>
        </authorList>
    </citation>
    <scope>NUCLEOTIDE SEQUENCE [LARGE SCALE GENOMIC DNA]</scope>
    <source>
        <tissue evidence="2">Leaf</tissue>
    </source>
</reference>
<dbReference type="AlphaFoldDB" id="A0A4D6MNI2"/>
<evidence type="ECO:0000256" key="1">
    <source>
        <dbReference type="SAM" id="MobiDB-lite"/>
    </source>
</evidence>
<keyword evidence="3" id="KW-1185">Reference proteome</keyword>
<organism evidence="2 3">
    <name type="scientific">Vigna unguiculata</name>
    <name type="common">Cowpea</name>
    <dbReference type="NCBI Taxonomy" id="3917"/>
    <lineage>
        <taxon>Eukaryota</taxon>
        <taxon>Viridiplantae</taxon>
        <taxon>Streptophyta</taxon>
        <taxon>Embryophyta</taxon>
        <taxon>Tracheophyta</taxon>
        <taxon>Spermatophyta</taxon>
        <taxon>Magnoliopsida</taxon>
        <taxon>eudicotyledons</taxon>
        <taxon>Gunneridae</taxon>
        <taxon>Pentapetalae</taxon>
        <taxon>rosids</taxon>
        <taxon>fabids</taxon>
        <taxon>Fabales</taxon>
        <taxon>Fabaceae</taxon>
        <taxon>Papilionoideae</taxon>
        <taxon>50 kb inversion clade</taxon>
        <taxon>NPAAA clade</taxon>
        <taxon>indigoferoid/millettioid clade</taxon>
        <taxon>Phaseoleae</taxon>
        <taxon>Vigna</taxon>
    </lineage>
</organism>
<proteinExistence type="predicted"/>
<name>A0A4D6MNI2_VIGUN</name>
<evidence type="ECO:0000313" key="3">
    <source>
        <dbReference type="Proteomes" id="UP000501690"/>
    </source>
</evidence>
<dbReference type="EMBL" id="CP039352">
    <property type="protein sequence ID" value="QCE03046.1"/>
    <property type="molecule type" value="Genomic_DNA"/>
</dbReference>
<dbReference type="Proteomes" id="UP000501690">
    <property type="component" value="Linkage Group LG8"/>
</dbReference>
<sequence length="151" mass="15972">MCTPPSVTVITTATVATTTVWWGAHGLLPLCTPLHTPFVCPPAPPSAPPSMAPTETQHQIQQGEVKSKNPPLQDQILDPEQSKVLQAQHSILNSPGVLSSEFEEKGDTNVNTASKANNDEMNQAVSNSPATGGDLQSVNMDSATEATTHDY</sequence>
<evidence type="ECO:0000313" key="2">
    <source>
        <dbReference type="EMBL" id="QCE03046.1"/>
    </source>
</evidence>
<gene>
    <name evidence="2" type="ORF">DEO72_LG8g1065</name>
</gene>
<accession>A0A4D6MNI2</accession>